<evidence type="ECO:0000313" key="1">
    <source>
        <dbReference type="EMBL" id="CBZ42348.1"/>
    </source>
</evidence>
<proteinExistence type="predicted"/>
<sequence>MIGCNISSLINIYKLDIIGLCYDRTKKRAYTRLFCMFIKRT</sequence>
<dbReference type="Proteomes" id="UP000008182">
    <property type="component" value="Segment"/>
</dbReference>
<dbReference type="GeneID" id="40100198"/>
<name>G0LWH5_9CAUD</name>
<reference evidence="2" key="1">
    <citation type="journal article" date="2011" name="J. Virol.">
        <title>Campylobacter jejuni group III phage CP81 contains many T4-like genes without belonging to the T4-type phage group: implications for the evolution of T4 phages.</title>
        <authorList>
            <person name="Hammerl J.A."/>
            <person name="Jackel C."/>
            <person name="Reetz J."/>
            <person name="Beck S."/>
            <person name="Alter T."/>
            <person name="Lurz R."/>
            <person name="Barretto C."/>
            <person name="Brussow H."/>
            <person name="Hertwig S."/>
        </authorList>
    </citation>
    <scope>NUCLEOTIDE SEQUENCE [LARGE SCALE GENOMIC DNA]</scope>
</reference>
<evidence type="ECO:0000313" key="2">
    <source>
        <dbReference type="Proteomes" id="UP000008182"/>
    </source>
</evidence>
<dbReference type="RefSeq" id="YP_009623407.1">
    <property type="nucleotide sequence ID" value="NC_042112.1"/>
</dbReference>
<keyword evidence="2" id="KW-1185">Reference proteome</keyword>
<organism evidence="1 2">
    <name type="scientific">Campylobacter phage CP81</name>
    <dbReference type="NCBI Taxonomy" id="2927008"/>
    <lineage>
        <taxon>Viruses</taxon>
        <taxon>Duplodnaviria</taxon>
        <taxon>Heunggongvirae</taxon>
        <taxon>Uroviricota</taxon>
        <taxon>Caudoviricetes</taxon>
        <taxon>Connertonviridae</taxon>
        <taxon>Fletchervirus</taxon>
        <taxon>Fletchervirus CP81</taxon>
    </lineage>
</organism>
<protein>
    <submittedName>
        <fullName evidence="1">Uncharacterized protein</fullName>
    </submittedName>
</protein>
<accession>G0LWH5</accession>
<dbReference type="EMBL" id="FR823450">
    <property type="protein sequence ID" value="CBZ42348.1"/>
    <property type="molecule type" value="Genomic_DNA"/>
</dbReference>